<dbReference type="InterPro" id="IPR034683">
    <property type="entry name" value="IspD/TarI"/>
</dbReference>
<comment type="pathway">
    <text evidence="2 7">Isoprenoid biosynthesis; isopentenyl diphosphate biosynthesis via DXP pathway; isopentenyl diphosphate from 1-deoxy-D-xylulose 5-phosphate: step 2/6.</text>
</comment>
<dbReference type="Pfam" id="PF01128">
    <property type="entry name" value="IspD"/>
    <property type="match status" value="1"/>
</dbReference>
<protein>
    <recommendedName>
        <fullName evidence="7">2-C-methyl-D-erythritol 4-phosphate cytidylyltransferase</fullName>
        <ecNumber evidence="7">2.7.7.60</ecNumber>
    </recommendedName>
    <alternativeName>
        <fullName evidence="7">4-diphosphocytidyl-2C-methyl-D-erythritol synthase</fullName>
    </alternativeName>
    <alternativeName>
        <fullName evidence="7">MEP cytidylyltransferase</fullName>
        <shortName evidence="7">MCT</shortName>
    </alternativeName>
</protein>
<comment type="similarity">
    <text evidence="3 7">Belongs to the IspD/TarI cytidylyltransferase family. IspD subfamily.</text>
</comment>
<dbReference type="AlphaFoldDB" id="A0A1T4RUG5"/>
<keyword evidence="5 7" id="KW-0548">Nucleotidyltransferase</keyword>
<dbReference type="FunFam" id="3.90.550.10:FF:000003">
    <property type="entry name" value="2-C-methyl-D-erythritol 4-phosphate cytidylyltransferase"/>
    <property type="match status" value="1"/>
</dbReference>
<accession>A0A1T4RUG5</accession>
<proteinExistence type="inferred from homology"/>
<reference evidence="8 9" key="1">
    <citation type="submission" date="2017-01" db="EMBL/GenBank/DDBJ databases">
        <title>Genome Sequencing of a Marine Spirillum, Oceanospirillum multiglobuliferum ATCC 33336, from Japan.</title>
        <authorList>
            <person name="Carney J.G."/>
            <person name="Trachtenberg A.M."/>
            <person name="Rheaume B.A."/>
            <person name="Linnane J.D."/>
            <person name="Pitts N.L."/>
            <person name="Mykles D.L."/>
            <person name="Maclea K.S."/>
        </authorList>
    </citation>
    <scope>NUCLEOTIDE SEQUENCE [LARGE SCALE GENOMIC DNA]</scope>
    <source>
        <strain evidence="8 9">ATCC 33336</strain>
    </source>
</reference>
<evidence type="ECO:0000256" key="6">
    <source>
        <dbReference type="ARBA" id="ARBA00023229"/>
    </source>
</evidence>
<dbReference type="GO" id="GO:0050518">
    <property type="term" value="F:2-C-methyl-D-erythritol 4-phosphate cytidylyltransferase activity"/>
    <property type="evidence" value="ECO:0007669"/>
    <property type="project" value="UniProtKB-UniRule"/>
</dbReference>
<comment type="caution">
    <text evidence="8">The sequence shown here is derived from an EMBL/GenBank/DDBJ whole genome shotgun (WGS) entry which is preliminary data.</text>
</comment>
<dbReference type="InterPro" id="IPR029044">
    <property type="entry name" value="Nucleotide-diphossugar_trans"/>
</dbReference>
<dbReference type="InterPro" id="IPR050088">
    <property type="entry name" value="IspD/TarI_cytidylyltransf_bact"/>
</dbReference>
<evidence type="ECO:0000256" key="5">
    <source>
        <dbReference type="ARBA" id="ARBA00022695"/>
    </source>
</evidence>
<dbReference type="PROSITE" id="PS01295">
    <property type="entry name" value="ISPD"/>
    <property type="match status" value="1"/>
</dbReference>
<evidence type="ECO:0000256" key="7">
    <source>
        <dbReference type="HAMAP-Rule" id="MF_00108"/>
    </source>
</evidence>
<dbReference type="OrthoDB" id="9806837at2"/>
<evidence type="ECO:0000256" key="4">
    <source>
        <dbReference type="ARBA" id="ARBA00022679"/>
    </source>
</evidence>
<feature type="site" description="Positions MEP for the nucleophilic attack" evidence="7">
    <location>
        <position position="158"/>
    </location>
</feature>
<evidence type="ECO:0000313" key="9">
    <source>
        <dbReference type="Proteomes" id="UP000191418"/>
    </source>
</evidence>
<dbReference type="InterPro" id="IPR001228">
    <property type="entry name" value="IspD"/>
</dbReference>
<dbReference type="GO" id="GO:0019288">
    <property type="term" value="P:isopentenyl diphosphate biosynthetic process, methylerythritol 4-phosphate pathway"/>
    <property type="evidence" value="ECO:0007669"/>
    <property type="project" value="UniProtKB-UniRule"/>
</dbReference>
<keyword evidence="9" id="KW-1185">Reference proteome</keyword>
<comment type="function">
    <text evidence="7">Catalyzes the formation of 4-diphosphocytidyl-2-C-methyl-D-erythritol from CTP and 2-C-methyl-D-erythritol 4-phosphate (MEP).</text>
</comment>
<dbReference type="EMBL" id="MTSM01000021">
    <property type="protein sequence ID" value="OPX54628.1"/>
    <property type="molecule type" value="Genomic_DNA"/>
</dbReference>
<dbReference type="HAMAP" id="MF_00108">
    <property type="entry name" value="IspD"/>
    <property type="match status" value="1"/>
</dbReference>
<dbReference type="PANTHER" id="PTHR32125:SF4">
    <property type="entry name" value="2-C-METHYL-D-ERYTHRITOL 4-PHOSPHATE CYTIDYLYLTRANSFERASE, CHLOROPLASTIC"/>
    <property type="match status" value="1"/>
</dbReference>
<feature type="site" description="Positions MEP for the nucleophilic attack" evidence="7">
    <location>
        <position position="214"/>
    </location>
</feature>
<dbReference type="InterPro" id="IPR018294">
    <property type="entry name" value="ISPD_synthase_CS"/>
</dbReference>
<comment type="catalytic activity">
    <reaction evidence="1 7">
        <text>2-C-methyl-D-erythritol 4-phosphate + CTP + H(+) = 4-CDP-2-C-methyl-D-erythritol + diphosphate</text>
        <dbReference type="Rhea" id="RHEA:13429"/>
        <dbReference type="ChEBI" id="CHEBI:15378"/>
        <dbReference type="ChEBI" id="CHEBI:33019"/>
        <dbReference type="ChEBI" id="CHEBI:37563"/>
        <dbReference type="ChEBI" id="CHEBI:57823"/>
        <dbReference type="ChEBI" id="CHEBI:58262"/>
        <dbReference type="EC" id="2.7.7.60"/>
    </reaction>
</comment>
<feature type="site" description="Transition state stabilizer" evidence="7">
    <location>
        <position position="17"/>
    </location>
</feature>
<name>A0A1T4RUG5_9GAMM</name>
<dbReference type="SUPFAM" id="SSF53448">
    <property type="entry name" value="Nucleotide-diphospho-sugar transferases"/>
    <property type="match status" value="1"/>
</dbReference>
<evidence type="ECO:0000256" key="1">
    <source>
        <dbReference type="ARBA" id="ARBA00001282"/>
    </source>
</evidence>
<dbReference type="PANTHER" id="PTHR32125">
    <property type="entry name" value="2-C-METHYL-D-ERYTHRITOL 4-PHOSPHATE CYTIDYLYLTRANSFERASE, CHLOROPLASTIC"/>
    <property type="match status" value="1"/>
</dbReference>
<evidence type="ECO:0000256" key="2">
    <source>
        <dbReference type="ARBA" id="ARBA00004787"/>
    </source>
</evidence>
<evidence type="ECO:0000256" key="3">
    <source>
        <dbReference type="ARBA" id="ARBA00009789"/>
    </source>
</evidence>
<dbReference type="UniPathway" id="UPA00056">
    <property type="reaction ID" value="UER00093"/>
</dbReference>
<organism evidence="8 9">
    <name type="scientific">Oceanospirillum multiglobuliferum</name>
    <dbReference type="NCBI Taxonomy" id="64969"/>
    <lineage>
        <taxon>Bacteria</taxon>
        <taxon>Pseudomonadati</taxon>
        <taxon>Pseudomonadota</taxon>
        <taxon>Gammaproteobacteria</taxon>
        <taxon>Oceanospirillales</taxon>
        <taxon>Oceanospirillaceae</taxon>
        <taxon>Oceanospirillum</taxon>
    </lineage>
</organism>
<dbReference type="Proteomes" id="UP000191418">
    <property type="component" value="Unassembled WGS sequence"/>
</dbReference>
<sequence>MSNKLWWLVPAAGVGSRMQADRPKQYLPLMGKTILEQTLQRLSQACPEAGRVICLNPDDPYWPEVEHYGFQPVVGGQERCDSVLNGLKAIADQAQPDDWILVHDVARPCVRSSDIHNLIQQLKSDAVGGILALPVADTMKRATPIKNGLAEIDHTVDRQQLWHALTPQMFRYHKLRDSLERALAAQATITDEASALEWAGFTPKLVAGQRDNIKVTQPDDLYFAALFLSHQHSTDPHNGND</sequence>
<dbReference type="NCBIfam" id="TIGR00453">
    <property type="entry name" value="ispD"/>
    <property type="match status" value="1"/>
</dbReference>
<dbReference type="Gene3D" id="3.90.550.10">
    <property type="entry name" value="Spore Coat Polysaccharide Biosynthesis Protein SpsA, Chain A"/>
    <property type="match status" value="1"/>
</dbReference>
<dbReference type="RefSeq" id="WP_078746116.1">
    <property type="nucleotide sequence ID" value="NZ_FUXG01000020.1"/>
</dbReference>
<feature type="site" description="Transition state stabilizer" evidence="7">
    <location>
        <position position="24"/>
    </location>
</feature>
<dbReference type="STRING" id="64969.SAMN02745127_02576"/>
<dbReference type="EC" id="2.7.7.60" evidence="7"/>
<dbReference type="CDD" id="cd02516">
    <property type="entry name" value="CDP-ME_synthetase"/>
    <property type="match status" value="1"/>
</dbReference>
<evidence type="ECO:0000313" key="8">
    <source>
        <dbReference type="EMBL" id="OPX54628.1"/>
    </source>
</evidence>
<gene>
    <name evidence="7" type="primary">ispD</name>
    <name evidence="8" type="ORF">BTE48_13210</name>
</gene>
<keyword evidence="6 7" id="KW-0414">Isoprene biosynthesis</keyword>
<keyword evidence="4 7" id="KW-0808">Transferase</keyword>